<evidence type="ECO:0000256" key="1">
    <source>
        <dbReference type="ARBA" id="ARBA00022729"/>
    </source>
</evidence>
<dbReference type="InterPro" id="IPR038408">
    <property type="entry name" value="GNK2_sf"/>
</dbReference>
<feature type="transmembrane region" description="Helical" evidence="4">
    <location>
        <begin position="280"/>
        <end position="302"/>
    </location>
</feature>
<dbReference type="PANTHER" id="PTHR32099:SF42">
    <property type="entry name" value="CYSTEINE-RICH RECEPTOR-LIKE PROTEIN KINASE 9-RELATED"/>
    <property type="match status" value="1"/>
</dbReference>
<dbReference type="Pfam" id="PF01657">
    <property type="entry name" value="Stress-antifung"/>
    <property type="match status" value="2"/>
</dbReference>
<reference evidence="7" key="1">
    <citation type="submission" date="2021-01" db="EMBL/GenBank/DDBJ databases">
        <authorList>
            <person name="Bezrukov I."/>
        </authorList>
    </citation>
    <scope>NUCLEOTIDE SEQUENCE</scope>
</reference>
<keyword evidence="4" id="KW-0472">Membrane</keyword>
<evidence type="ECO:0000313" key="8">
    <source>
        <dbReference type="Proteomes" id="UP000682877"/>
    </source>
</evidence>
<dbReference type="CDD" id="cd23509">
    <property type="entry name" value="Gnk2-like"/>
    <property type="match status" value="2"/>
</dbReference>
<evidence type="ECO:0000256" key="3">
    <source>
        <dbReference type="SAM" id="MobiDB-lite"/>
    </source>
</evidence>
<feature type="domain" description="Gnk2-homologous" evidence="6">
    <location>
        <begin position="27"/>
        <end position="131"/>
    </location>
</feature>
<dbReference type="PROSITE" id="PS51473">
    <property type="entry name" value="GNK2"/>
    <property type="match status" value="2"/>
</dbReference>
<keyword evidence="4" id="KW-0812">Transmembrane</keyword>
<keyword evidence="8" id="KW-1185">Reference proteome</keyword>
<evidence type="ECO:0000313" key="7">
    <source>
        <dbReference type="EMBL" id="CAE6181121.1"/>
    </source>
</evidence>
<accession>A0A8S2AVJ2</accession>
<sequence>MSYCASFFLLFLFSFLTSFRASAQDPFYLSHNCPNTTTYSSNSTYSTNLKTLLSSLSSRNASYSTGFQNATAGQDTHRVTGIFLCRGDLSPEVCSNCIAFSVHESLIRCPNEREAVFYYEECMLRYSNRNILSTLNTDGGIVIQNTMNFTAVKKDRFRDLVLTPMNLAAIEAARSFKKFAVRKVGLNALQSLYGMVQCTPDLTEQDCLDCLQQSINQVTNDKIGGRILVPSCNSRYDLYAFYNDSNVGTPQPQLDSAPPLPPPPISTSLPRPGKGRNSSVIVIAVVVPITAVLLLFVAVFCVRAKNKRTLYEMEPLAREDADDRPNMSVIVQMITTSSIVLPVPKQPGFFFRGRNEQVGELGPSMDRLALCSIDDASITSVAPR</sequence>
<evidence type="ECO:0000259" key="6">
    <source>
        <dbReference type="PROSITE" id="PS51473"/>
    </source>
</evidence>
<keyword evidence="2" id="KW-0677">Repeat</keyword>
<dbReference type="FunFam" id="3.30.430.20:FF:000003">
    <property type="entry name" value="Cysteine-rich RLK (RECEPTOR-like protein kinase) 10"/>
    <property type="match status" value="1"/>
</dbReference>
<gene>
    <name evidence="7" type="ORF">AARE701A_LOCUS18678</name>
</gene>
<dbReference type="AlphaFoldDB" id="A0A8S2AVJ2"/>
<keyword evidence="4" id="KW-1133">Transmembrane helix</keyword>
<dbReference type="Proteomes" id="UP000682877">
    <property type="component" value="Chromosome 7"/>
</dbReference>
<evidence type="ECO:0000256" key="4">
    <source>
        <dbReference type="SAM" id="Phobius"/>
    </source>
</evidence>
<feature type="region of interest" description="Disordered" evidence="3">
    <location>
        <begin position="250"/>
        <end position="273"/>
    </location>
</feature>
<feature type="chain" id="PRO_5035839749" description="Gnk2-homologous domain-containing protein" evidence="5">
    <location>
        <begin position="24"/>
        <end position="384"/>
    </location>
</feature>
<feature type="domain" description="Gnk2-homologous" evidence="6">
    <location>
        <begin position="137"/>
        <end position="241"/>
    </location>
</feature>
<keyword evidence="1 5" id="KW-0732">Signal</keyword>
<dbReference type="PANTHER" id="PTHR32099">
    <property type="entry name" value="CYSTEINE-RICH REPEAT SECRETORY PROTEIN"/>
    <property type="match status" value="1"/>
</dbReference>
<dbReference type="EMBL" id="LR999457">
    <property type="protein sequence ID" value="CAE6181121.1"/>
    <property type="molecule type" value="Genomic_DNA"/>
</dbReference>
<dbReference type="Gene3D" id="3.30.430.20">
    <property type="entry name" value="Gnk2 domain, C-X8-C-X2-C motif"/>
    <property type="match status" value="2"/>
</dbReference>
<evidence type="ECO:0000256" key="2">
    <source>
        <dbReference type="ARBA" id="ARBA00022737"/>
    </source>
</evidence>
<dbReference type="InterPro" id="IPR002902">
    <property type="entry name" value="GNK2"/>
</dbReference>
<evidence type="ECO:0000256" key="5">
    <source>
        <dbReference type="SAM" id="SignalP"/>
    </source>
</evidence>
<protein>
    <recommendedName>
        <fullName evidence="6">Gnk2-homologous domain-containing protein</fullName>
    </recommendedName>
</protein>
<feature type="signal peptide" evidence="5">
    <location>
        <begin position="1"/>
        <end position="23"/>
    </location>
</feature>
<proteinExistence type="predicted"/>
<name>A0A8S2AVJ2_ARAAE</name>
<dbReference type="FunFam" id="3.30.430.20:FF:000002">
    <property type="entry name" value="Cysteine-rich receptor-like protein kinase 10"/>
    <property type="match status" value="1"/>
</dbReference>
<organism evidence="7 8">
    <name type="scientific">Arabidopsis arenosa</name>
    <name type="common">Sand rock-cress</name>
    <name type="synonym">Cardaminopsis arenosa</name>
    <dbReference type="NCBI Taxonomy" id="38785"/>
    <lineage>
        <taxon>Eukaryota</taxon>
        <taxon>Viridiplantae</taxon>
        <taxon>Streptophyta</taxon>
        <taxon>Embryophyta</taxon>
        <taxon>Tracheophyta</taxon>
        <taxon>Spermatophyta</taxon>
        <taxon>Magnoliopsida</taxon>
        <taxon>eudicotyledons</taxon>
        <taxon>Gunneridae</taxon>
        <taxon>Pentapetalae</taxon>
        <taxon>rosids</taxon>
        <taxon>malvids</taxon>
        <taxon>Brassicales</taxon>
        <taxon>Brassicaceae</taxon>
        <taxon>Camelineae</taxon>
        <taxon>Arabidopsis</taxon>
    </lineage>
</organism>